<evidence type="ECO:0000313" key="3">
    <source>
        <dbReference type="Proteomes" id="UP000306740"/>
    </source>
</evidence>
<comment type="caution">
    <text evidence="2">The sequence shown here is derived from an EMBL/GenBank/DDBJ whole genome shotgun (WGS) entry which is preliminary data.</text>
</comment>
<dbReference type="CDD" id="cd04301">
    <property type="entry name" value="NAT_SF"/>
    <property type="match status" value="1"/>
</dbReference>
<dbReference type="InterPro" id="IPR000182">
    <property type="entry name" value="GNAT_dom"/>
</dbReference>
<dbReference type="Gene3D" id="3.40.630.30">
    <property type="match status" value="1"/>
</dbReference>
<dbReference type="Proteomes" id="UP000306740">
    <property type="component" value="Unassembled WGS sequence"/>
</dbReference>
<dbReference type="InterPro" id="IPR016181">
    <property type="entry name" value="Acyl_CoA_acyltransferase"/>
</dbReference>
<evidence type="ECO:0000313" key="2">
    <source>
        <dbReference type="EMBL" id="TNC45883.1"/>
    </source>
</evidence>
<sequence length="136" mass="15386">MRDDLERLRRYDSARVRRRFLDAFDPAHTRVIVVGGTDVGLIAVRSAADSRWIEHFYIRSDHQGRGIGAAVLGYTLGEQADERPFRLNVLQGSRARALYEAHGFIVDHEDPIDVFMVAHTRRKAPRSSTPSGVRGM</sequence>
<dbReference type="GO" id="GO:0016747">
    <property type="term" value="F:acyltransferase activity, transferring groups other than amino-acyl groups"/>
    <property type="evidence" value="ECO:0007669"/>
    <property type="project" value="InterPro"/>
</dbReference>
<dbReference type="Pfam" id="PF13508">
    <property type="entry name" value="Acetyltransf_7"/>
    <property type="match status" value="1"/>
</dbReference>
<dbReference type="SUPFAM" id="SSF55729">
    <property type="entry name" value="Acyl-CoA N-acyltransferases (Nat)"/>
    <property type="match status" value="1"/>
</dbReference>
<accession>A0A5C4MNG7</accession>
<dbReference type="RefSeq" id="WP_139106065.1">
    <property type="nucleotide sequence ID" value="NZ_VDFR01000065.1"/>
</dbReference>
<dbReference type="PROSITE" id="PS51186">
    <property type="entry name" value="GNAT"/>
    <property type="match status" value="1"/>
</dbReference>
<feature type="domain" description="N-acetyltransferase" evidence="1">
    <location>
        <begin position="1"/>
        <end position="121"/>
    </location>
</feature>
<dbReference type="EMBL" id="VDFR01000065">
    <property type="protein sequence ID" value="TNC45883.1"/>
    <property type="molecule type" value="Genomic_DNA"/>
</dbReference>
<evidence type="ECO:0000259" key="1">
    <source>
        <dbReference type="PROSITE" id="PS51186"/>
    </source>
</evidence>
<proteinExistence type="predicted"/>
<keyword evidence="2" id="KW-0808">Transferase</keyword>
<dbReference type="AlphaFoldDB" id="A0A5C4MNG7"/>
<organism evidence="2 3">
    <name type="scientific">Mumia zhuanghuii</name>
    <dbReference type="NCBI Taxonomy" id="2585211"/>
    <lineage>
        <taxon>Bacteria</taxon>
        <taxon>Bacillati</taxon>
        <taxon>Actinomycetota</taxon>
        <taxon>Actinomycetes</taxon>
        <taxon>Propionibacteriales</taxon>
        <taxon>Nocardioidaceae</taxon>
        <taxon>Mumia</taxon>
    </lineage>
</organism>
<protein>
    <submittedName>
        <fullName evidence="2">GNAT family N-acetyltransferase</fullName>
    </submittedName>
</protein>
<gene>
    <name evidence="2" type="ORF">FHE65_14305</name>
</gene>
<reference evidence="2 3" key="1">
    <citation type="submission" date="2019-05" db="EMBL/GenBank/DDBJ databases">
        <title>Mumia sp. nov., isolated from the intestinal contents of plateau pika (Ochotona curzoniae) in the Qinghai-Tibet plateau of China.</title>
        <authorList>
            <person name="Tian Z."/>
        </authorList>
    </citation>
    <scope>NUCLEOTIDE SEQUENCE [LARGE SCALE GENOMIC DNA]</scope>
    <source>
        <strain evidence="3">527</strain>
    </source>
</reference>
<dbReference type="OrthoDB" id="9803233at2"/>
<name>A0A5C4MNG7_9ACTN</name>